<evidence type="ECO:0000256" key="8">
    <source>
        <dbReference type="SAM" id="MobiDB-lite"/>
    </source>
</evidence>
<keyword evidence="2 7" id="KW-0808">Transferase</keyword>
<dbReference type="InterPro" id="IPR006134">
    <property type="entry name" value="DNA-dir_DNA_pol_B_multi_dom"/>
</dbReference>
<keyword evidence="3 7" id="KW-0548">Nucleotidyltransferase</keyword>
<reference evidence="12" key="1">
    <citation type="journal article" date="2013" name="Stand. Genomic Sci.">
        <title>Complete genome sequence of the halophilic bacterium Spirochaeta africana type strain (Z-7692(T)) from the alkaline Lake Magadi in the East African Rift.</title>
        <authorList>
            <person name="Liolos K."/>
            <person name="Abt B."/>
            <person name="Scheuner C."/>
            <person name="Teshima H."/>
            <person name="Held B."/>
            <person name="Lapidus A."/>
            <person name="Nolan M."/>
            <person name="Lucas S."/>
            <person name="Deshpande S."/>
            <person name="Cheng J.F."/>
            <person name="Tapia R."/>
            <person name="Goodwin L.A."/>
            <person name="Pitluck S."/>
            <person name="Pagani I."/>
            <person name="Ivanova N."/>
            <person name="Mavromatis K."/>
            <person name="Mikhailova N."/>
            <person name="Huntemann M."/>
            <person name="Pati A."/>
            <person name="Chen A."/>
            <person name="Palaniappan K."/>
            <person name="Land M."/>
            <person name="Rohde M."/>
            <person name="Tindall B.J."/>
            <person name="Detter J.C."/>
            <person name="Goker M."/>
            <person name="Bristow J."/>
            <person name="Eisen J.A."/>
            <person name="Markowitz V."/>
            <person name="Hugenholtz P."/>
            <person name="Woyke T."/>
            <person name="Klenk H.P."/>
            <person name="Kyrpides N.C."/>
        </authorList>
    </citation>
    <scope>NUCLEOTIDE SEQUENCE</scope>
    <source>
        <strain evidence="12">ATCC 700263 / DSM 8902 / Z-7692</strain>
    </source>
</reference>
<evidence type="ECO:0000256" key="2">
    <source>
        <dbReference type="ARBA" id="ARBA00022679"/>
    </source>
</evidence>
<dbReference type="HOGENOM" id="CLU_018487_0_0_12"/>
<dbReference type="GO" id="GO:0000166">
    <property type="term" value="F:nucleotide binding"/>
    <property type="evidence" value="ECO:0007669"/>
    <property type="project" value="InterPro"/>
</dbReference>
<dbReference type="InterPro" id="IPR036397">
    <property type="entry name" value="RNaseH_sf"/>
</dbReference>
<evidence type="ECO:0000256" key="4">
    <source>
        <dbReference type="ARBA" id="ARBA00022932"/>
    </source>
</evidence>
<gene>
    <name evidence="11" type="ordered locus">Spiaf_0613</name>
</gene>
<feature type="region of interest" description="Disordered" evidence="8">
    <location>
        <begin position="48"/>
        <end position="111"/>
    </location>
</feature>
<evidence type="ECO:0000259" key="10">
    <source>
        <dbReference type="Pfam" id="PF03104"/>
    </source>
</evidence>
<dbReference type="Pfam" id="PF00136">
    <property type="entry name" value="DNA_pol_B"/>
    <property type="match status" value="1"/>
</dbReference>
<evidence type="ECO:0000256" key="1">
    <source>
        <dbReference type="ARBA" id="ARBA00005755"/>
    </source>
</evidence>
<evidence type="ECO:0000256" key="3">
    <source>
        <dbReference type="ARBA" id="ARBA00022695"/>
    </source>
</evidence>
<dbReference type="InterPro" id="IPR043502">
    <property type="entry name" value="DNA/RNA_pol_sf"/>
</dbReference>
<dbReference type="Gene3D" id="1.10.132.60">
    <property type="entry name" value="DNA polymerase family B, C-terminal domain"/>
    <property type="match status" value="1"/>
</dbReference>
<dbReference type="SUPFAM" id="SSF53098">
    <property type="entry name" value="Ribonuclease H-like"/>
    <property type="match status" value="1"/>
</dbReference>
<proteinExistence type="inferred from homology"/>
<dbReference type="InterPro" id="IPR042087">
    <property type="entry name" value="DNA_pol_B_thumb"/>
</dbReference>
<dbReference type="InterPro" id="IPR017964">
    <property type="entry name" value="DNA-dir_DNA_pol_B_CS"/>
</dbReference>
<evidence type="ECO:0000256" key="6">
    <source>
        <dbReference type="ARBA" id="ARBA00049244"/>
    </source>
</evidence>
<organism evidence="11 12">
    <name type="scientific">Spirochaeta africana (strain ATCC 700263 / DSM 8902 / Z-7692)</name>
    <dbReference type="NCBI Taxonomy" id="889378"/>
    <lineage>
        <taxon>Bacteria</taxon>
        <taxon>Pseudomonadati</taxon>
        <taxon>Spirochaetota</taxon>
        <taxon>Spirochaetia</taxon>
        <taxon>Spirochaetales</taxon>
        <taxon>Spirochaetaceae</taxon>
        <taxon>Spirochaeta</taxon>
    </lineage>
</organism>
<evidence type="ECO:0000313" key="11">
    <source>
        <dbReference type="EMBL" id="AFG36713.1"/>
    </source>
</evidence>
<sequence>MQQYHGSLVHVWHYRGTIRMAGRLDDGRSFAAEVAPDAAGSDWLTAADAPTAGSTASNSPGETDAPIPGSAAADTAGGATAAGGTDTETSAASHPAGGWQAWDGRELPGPPADLGFSVPDNFLLRRGIRRTVKLVGTPVAATRVDLYFRDPVIEPQEGAVQLRWAALDIETDPDGRITAVSLVCGSFEVVVFHGPELDDPRVEAVDSEQALLLRLAELLQQQDPDVLTGWNVAGFDMAVLEQRFAACRLPFDIGRTGQETAGTRKTGTGLTRVFVPGRQVVDAMQAVRASGRRFADMRLDTVAHAILGEGKTAGMGEATDKLAELETLRRSQPLEYCRYCLHDSRLVQSILHHTGLDRLTEVRAELTGMGMDMAWTSIPVFERLYALELLKRRIVPPTAAAPDAEFGAPGGTVLEPVPGLFAHVLVFDFRSLYPSIMRTFNIDPLSYARAQQHPDPEALVAPNGASFSRDPGILPALLARYFAAREQAIAAGDAVGTHVYKILMNSLYGVLGSAGCIYARRELAGAITGFGRYCLLFARDFFRARGLTVLYGDTDSVFVYAGGQDAAGAAGRYAEELNAALTAQIREEYRVASQISIRFEQSYHWLLLPKLRGADSEQRVRGRAKGYAGSTPDGKLEIRGIEAARSDYTELARRFQTELLELLFGGATAGQLCDYAREFAAQLSLGCLDDHLVYRKVLRRAAASYTHAAPPPVRAARKLGWTRRRGRIAYVMTVQGPEPLEMLHSRLDYRYYIEHQLKPIWKSIIETAELGDSLVRMLQNAGDPAGYSPDSRHPVVGAAAGLDPFSDQLELGFG</sequence>
<dbReference type="Pfam" id="PF03104">
    <property type="entry name" value="DNA_pol_B_exo1"/>
    <property type="match status" value="1"/>
</dbReference>
<dbReference type="Gene3D" id="3.30.420.10">
    <property type="entry name" value="Ribonuclease H-like superfamily/Ribonuclease H"/>
    <property type="match status" value="1"/>
</dbReference>
<dbReference type="GO" id="GO:0003887">
    <property type="term" value="F:DNA-directed DNA polymerase activity"/>
    <property type="evidence" value="ECO:0007669"/>
    <property type="project" value="UniProtKB-KW"/>
</dbReference>
<accession>H9UGS0</accession>
<evidence type="ECO:0000256" key="7">
    <source>
        <dbReference type="RuleBase" id="RU000442"/>
    </source>
</evidence>
<dbReference type="PRINTS" id="PR00106">
    <property type="entry name" value="DNAPOLB"/>
</dbReference>
<name>H9UGS0_SPIAZ</name>
<protein>
    <recommendedName>
        <fullName evidence="7">DNA polymerase</fullName>
        <ecNumber evidence="7">2.7.7.7</ecNumber>
    </recommendedName>
</protein>
<dbReference type="GO" id="GO:0009432">
    <property type="term" value="P:SOS response"/>
    <property type="evidence" value="ECO:0007669"/>
    <property type="project" value="TreeGrafter"/>
</dbReference>
<dbReference type="InterPro" id="IPR023211">
    <property type="entry name" value="DNA_pol_palm_dom_sf"/>
</dbReference>
<feature type="compositionally biased region" description="Low complexity" evidence="8">
    <location>
        <begin position="69"/>
        <end position="93"/>
    </location>
</feature>
<dbReference type="InterPro" id="IPR050240">
    <property type="entry name" value="DNA_pol_type-B"/>
</dbReference>
<feature type="compositionally biased region" description="Polar residues" evidence="8">
    <location>
        <begin position="52"/>
        <end position="61"/>
    </location>
</feature>
<evidence type="ECO:0000259" key="9">
    <source>
        <dbReference type="Pfam" id="PF00136"/>
    </source>
</evidence>
<dbReference type="InterPro" id="IPR012337">
    <property type="entry name" value="RNaseH-like_sf"/>
</dbReference>
<keyword evidence="7" id="KW-0235">DNA replication</keyword>
<dbReference type="Gene3D" id="3.90.1600.10">
    <property type="entry name" value="Palm domain of DNA polymerase"/>
    <property type="match status" value="2"/>
</dbReference>
<feature type="domain" description="DNA-directed DNA polymerase family B multifunctional" evidence="9">
    <location>
        <begin position="388"/>
        <end position="735"/>
    </location>
</feature>
<dbReference type="KEGG" id="sfc:Spiaf_0613"/>
<keyword evidence="12" id="KW-1185">Reference proteome</keyword>
<comment type="similarity">
    <text evidence="1 7">Belongs to the DNA polymerase type-B family.</text>
</comment>
<dbReference type="PANTHER" id="PTHR10322:SF23">
    <property type="entry name" value="DNA POLYMERASE DELTA CATALYTIC SUBUNIT"/>
    <property type="match status" value="1"/>
</dbReference>
<dbReference type="GO" id="GO:0045004">
    <property type="term" value="P:DNA replication proofreading"/>
    <property type="evidence" value="ECO:0007669"/>
    <property type="project" value="TreeGrafter"/>
</dbReference>
<dbReference type="InterPro" id="IPR006133">
    <property type="entry name" value="DNA-dir_DNA_pol_B_exonuc"/>
</dbReference>
<dbReference type="STRING" id="889378.Spiaf_0613"/>
<comment type="catalytic activity">
    <reaction evidence="6 7">
        <text>DNA(n) + a 2'-deoxyribonucleoside 5'-triphosphate = DNA(n+1) + diphosphate</text>
        <dbReference type="Rhea" id="RHEA:22508"/>
        <dbReference type="Rhea" id="RHEA-COMP:17339"/>
        <dbReference type="Rhea" id="RHEA-COMP:17340"/>
        <dbReference type="ChEBI" id="CHEBI:33019"/>
        <dbReference type="ChEBI" id="CHEBI:61560"/>
        <dbReference type="ChEBI" id="CHEBI:173112"/>
        <dbReference type="EC" id="2.7.7.7"/>
    </reaction>
</comment>
<dbReference type="GO" id="GO:0003677">
    <property type="term" value="F:DNA binding"/>
    <property type="evidence" value="ECO:0007669"/>
    <property type="project" value="UniProtKB-KW"/>
</dbReference>
<dbReference type="SUPFAM" id="SSF56672">
    <property type="entry name" value="DNA/RNA polymerases"/>
    <property type="match status" value="1"/>
</dbReference>
<dbReference type="EC" id="2.7.7.7" evidence="7"/>
<feature type="domain" description="DNA-directed DNA polymerase family B exonuclease" evidence="10">
    <location>
        <begin position="193"/>
        <end position="289"/>
    </location>
</feature>
<dbReference type="PATRIC" id="fig|889378.3.peg.622"/>
<dbReference type="GO" id="GO:0008296">
    <property type="term" value="F:3'-5'-DNA exonuclease activity"/>
    <property type="evidence" value="ECO:0007669"/>
    <property type="project" value="TreeGrafter"/>
</dbReference>
<dbReference type="InterPro" id="IPR006172">
    <property type="entry name" value="DNA-dir_DNA_pol_B"/>
</dbReference>
<dbReference type="EMBL" id="CP003282">
    <property type="protein sequence ID" value="AFG36713.1"/>
    <property type="molecule type" value="Genomic_DNA"/>
</dbReference>
<dbReference type="AlphaFoldDB" id="H9UGS0"/>
<dbReference type="eggNOG" id="COG0417">
    <property type="taxonomic scope" value="Bacteria"/>
</dbReference>
<evidence type="ECO:0000256" key="5">
    <source>
        <dbReference type="ARBA" id="ARBA00023125"/>
    </source>
</evidence>
<dbReference type="SMART" id="SM00486">
    <property type="entry name" value="POLBc"/>
    <property type="match status" value="1"/>
</dbReference>
<evidence type="ECO:0000313" key="12">
    <source>
        <dbReference type="Proteomes" id="UP000007383"/>
    </source>
</evidence>
<keyword evidence="5 7" id="KW-0238">DNA-binding</keyword>
<dbReference type="PROSITE" id="PS00116">
    <property type="entry name" value="DNA_POLYMERASE_B"/>
    <property type="match status" value="1"/>
</dbReference>
<dbReference type="PANTHER" id="PTHR10322">
    <property type="entry name" value="DNA POLYMERASE CATALYTIC SUBUNIT"/>
    <property type="match status" value="1"/>
</dbReference>
<keyword evidence="4 7" id="KW-0239">DNA-directed DNA polymerase</keyword>
<dbReference type="Proteomes" id="UP000007383">
    <property type="component" value="Chromosome"/>
</dbReference>